<dbReference type="Proteomes" id="UP000295636">
    <property type="component" value="Unassembled WGS sequence"/>
</dbReference>
<dbReference type="Gene3D" id="1.10.3720.10">
    <property type="entry name" value="MetI-like"/>
    <property type="match status" value="1"/>
</dbReference>
<feature type="transmembrane region" description="Helical" evidence="7">
    <location>
        <begin position="12"/>
        <end position="39"/>
    </location>
</feature>
<feature type="domain" description="ABC transmembrane type-1" evidence="8">
    <location>
        <begin position="71"/>
        <end position="280"/>
    </location>
</feature>
<sequence length="294" mass="32661">MEGRSQPRDKAAWLALPGIVIVALVTQIPFIATIVLSFVRWIVIRPDQGIHFNGVQNYIQIFQSKDTYSVIVTTVIIMLASLLFCTVLGTCLAIMLNRDFPGVNVVRTLVILPFFVMDAVAGIIWKTLILNPSFGFNYYIAGWFNLTPVDFFGPGSLLTVIMLIVWQWTPFFFLIILAGFQGISADLVESAKVDGANAWRRLVSIELPAIMNHLQVAVMLGLIFILKVFGLIYVTTTGGPGVTSSNLPFYSYRLAFNGWNVGNSAVLSVISVALTLFIITMFFKFMKRRMEGAV</sequence>
<evidence type="ECO:0000256" key="5">
    <source>
        <dbReference type="ARBA" id="ARBA00022989"/>
    </source>
</evidence>
<comment type="similarity">
    <text evidence="7">Belongs to the binding-protein-dependent transport system permease family.</text>
</comment>
<dbReference type="GO" id="GO:0055085">
    <property type="term" value="P:transmembrane transport"/>
    <property type="evidence" value="ECO:0007669"/>
    <property type="project" value="InterPro"/>
</dbReference>
<evidence type="ECO:0000256" key="3">
    <source>
        <dbReference type="ARBA" id="ARBA00022475"/>
    </source>
</evidence>
<name>A0A4R5KSR6_9BACL</name>
<feature type="transmembrane region" description="Helical" evidence="7">
    <location>
        <begin position="216"/>
        <end position="236"/>
    </location>
</feature>
<gene>
    <name evidence="9" type="ORF">E1757_10055</name>
</gene>
<dbReference type="InterPro" id="IPR035906">
    <property type="entry name" value="MetI-like_sf"/>
</dbReference>
<keyword evidence="3" id="KW-1003">Cell membrane</keyword>
<protein>
    <submittedName>
        <fullName evidence="9">Sugar ABC transporter permease</fullName>
    </submittedName>
</protein>
<evidence type="ECO:0000313" key="10">
    <source>
        <dbReference type="Proteomes" id="UP000295636"/>
    </source>
</evidence>
<dbReference type="SUPFAM" id="SSF161098">
    <property type="entry name" value="MetI-like"/>
    <property type="match status" value="1"/>
</dbReference>
<dbReference type="PANTHER" id="PTHR43005:SF2">
    <property type="entry name" value="INTEGRAL MEMBRANE SUGAR TRANSPORT PROTEIN"/>
    <property type="match status" value="1"/>
</dbReference>
<dbReference type="OrthoDB" id="9783714at2"/>
<dbReference type="RefSeq" id="WP_133227314.1">
    <property type="nucleotide sequence ID" value="NZ_SMRT01000003.1"/>
</dbReference>
<comment type="caution">
    <text evidence="9">The sequence shown here is derived from an EMBL/GenBank/DDBJ whole genome shotgun (WGS) entry which is preliminary data.</text>
</comment>
<dbReference type="PANTHER" id="PTHR43005">
    <property type="entry name" value="BLR7065 PROTEIN"/>
    <property type="match status" value="1"/>
</dbReference>
<evidence type="ECO:0000313" key="9">
    <source>
        <dbReference type="EMBL" id="TDF98851.1"/>
    </source>
</evidence>
<evidence type="ECO:0000256" key="4">
    <source>
        <dbReference type="ARBA" id="ARBA00022692"/>
    </source>
</evidence>
<keyword evidence="2 7" id="KW-0813">Transport</keyword>
<evidence type="ECO:0000256" key="2">
    <source>
        <dbReference type="ARBA" id="ARBA00022448"/>
    </source>
</evidence>
<evidence type="ECO:0000256" key="7">
    <source>
        <dbReference type="RuleBase" id="RU363032"/>
    </source>
</evidence>
<keyword evidence="10" id="KW-1185">Reference proteome</keyword>
<dbReference type="Pfam" id="PF00528">
    <property type="entry name" value="BPD_transp_1"/>
    <property type="match status" value="1"/>
</dbReference>
<dbReference type="InterPro" id="IPR000515">
    <property type="entry name" value="MetI-like"/>
</dbReference>
<dbReference type="AlphaFoldDB" id="A0A4R5KSR6"/>
<evidence type="ECO:0000259" key="8">
    <source>
        <dbReference type="PROSITE" id="PS50928"/>
    </source>
</evidence>
<keyword evidence="5 7" id="KW-1133">Transmembrane helix</keyword>
<keyword evidence="4 7" id="KW-0812">Transmembrane</keyword>
<feature type="transmembrane region" description="Helical" evidence="7">
    <location>
        <begin position="151"/>
        <end position="177"/>
    </location>
</feature>
<comment type="subcellular location">
    <subcellularLocation>
        <location evidence="1 7">Cell membrane</location>
        <topology evidence="1 7">Multi-pass membrane protein</topology>
    </subcellularLocation>
</comment>
<feature type="transmembrane region" description="Helical" evidence="7">
    <location>
        <begin position="70"/>
        <end position="96"/>
    </location>
</feature>
<dbReference type="GO" id="GO:0005886">
    <property type="term" value="C:plasma membrane"/>
    <property type="evidence" value="ECO:0007669"/>
    <property type="project" value="UniProtKB-SubCell"/>
</dbReference>
<proteinExistence type="inferred from homology"/>
<dbReference type="CDD" id="cd06261">
    <property type="entry name" value="TM_PBP2"/>
    <property type="match status" value="1"/>
</dbReference>
<accession>A0A4R5KSR6</accession>
<dbReference type="PROSITE" id="PS50928">
    <property type="entry name" value="ABC_TM1"/>
    <property type="match status" value="1"/>
</dbReference>
<keyword evidence="6 7" id="KW-0472">Membrane</keyword>
<evidence type="ECO:0000256" key="6">
    <source>
        <dbReference type="ARBA" id="ARBA00023136"/>
    </source>
</evidence>
<feature type="transmembrane region" description="Helical" evidence="7">
    <location>
        <begin position="108"/>
        <end position="131"/>
    </location>
</feature>
<feature type="transmembrane region" description="Helical" evidence="7">
    <location>
        <begin position="256"/>
        <end position="283"/>
    </location>
</feature>
<evidence type="ECO:0000256" key="1">
    <source>
        <dbReference type="ARBA" id="ARBA00004651"/>
    </source>
</evidence>
<reference evidence="9 10" key="1">
    <citation type="submission" date="2019-03" db="EMBL/GenBank/DDBJ databases">
        <title>This is whole genome sequence of Paenibacillus sp MS74 strain.</title>
        <authorList>
            <person name="Trinh H.N."/>
        </authorList>
    </citation>
    <scope>NUCLEOTIDE SEQUENCE [LARGE SCALE GENOMIC DNA]</scope>
    <source>
        <strain evidence="9 10">MS74</strain>
    </source>
</reference>
<organism evidence="9 10">
    <name type="scientific">Paenibacillus piri</name>
    <dbReference type="NCBI Taxonomy" id="2547395"/>
    <lineage>
        <taxon>Bacteria</taxon>
        <taxon>Bacillati</taxon>
        <taxon>Bacillota</taxon>
        <taxon>Bacilli</taxon>
        <taxon>Bacillales</taxon>
        <taxon>Paenibacillaceae</taxon>
        <taxon>Paenibacillus</taxon>
    </lineage>
</organism>
<dbReference type="EMBL" id="SMRT01000003">
    <property type="protein sequence ID" value="TDF98851.1"/>
    <property type="molecule type" value="Genomic_DNA"/>
</dbReference>